<dbReference type="Proteomes" id="UP000003803">
    <property type="component" value="Unassembled WGS sequence"/>
</dbReference>
<comment type="caution">
    <text evidence="1">The sequence shown here is derived from an EMBL/GenBank/DDBJ whole genome shotgun (WGS) entry which is preliminary data.</text>
</comment>
<evidence type="ECO:0000313" key="2">
    <source>
        <dbReference type="Proteomes" id="UP000003803"/>
    </source>
</evidence>
<dbReference type="EMBL" id="ABGD02000027">
    <property type="protein sequence ID" value="EDS09550.1"/>
    <property type="molecule type" value="Genomic_DNA"/>
</dbReference>
<reference evidence="1" key="2">
    <citation type="submission" date="2013-09" db="EMBL/GenBank/DDBJ databases">
        <title>Draft genome sequence of Anaerotruncus colihominis(DSM 17241).</title>
        <authorList>
            <person name="Sudarsanam P."/>
            <person name="Ley R."/>
            <person name="Guruge J."/>
            <person name="Turnbaugh P.J."/>
            <person name="Mahowald M."/>
            <person name="Liep D."/>
            <person name="Gordon J."/>
        </authorList>
    </citation>
    <scope>NUCLEOTIDE SEQUENCE</scope>
    <source>
        <strain evidence="1">DSM 17241</strain>
    </source>
</reference>
<evidence type="ECO:0000313" key="1">
    <source>
        <dbReference type="EMBL" id="EDS09550.1"/>
    </source>
</evidence>
<dbReference type="AlphaFoldDB" id="B0PFW1"/>
<accession>B0PFW1</accession>
<name>B0PFW1_9FIRM</name>
<reference evidence="1" key="1">
    <citation type="submission" date="2007-11" db="EMBL/GenBank/DDBJ databases">
        <authorList>
            <person name="Fulton L."/>
            <person name="Clifton S."/>
            <person name="Fulton B."/>
            <person name="Xu J."/>
            <person name="Minx P."/>
            <person name="Pepin K.H."/>
            <person name="Johnson M."/>
            <person name="Thiruvilangam P."/>
            <person name="Bhonagiri V."/>
            <person name="Nash W.E."/>
            <person name="Mardis E.R."/>
            <person name="Wilson R.K."/>
        </authorList>
    </citation>
    <scope>NUCLEOTIDE SEQUENCE [LARGE SCALE GENOMIC DNA]</scope>
    <source>
        <strain evidence="1">DSM 17241</strain>
    </source>
</reference>
<organism evidence="1 2">
    <name type="scientific">Anaerotruncus colihominis DSM 17241</name>
    <dbReference type="NCBI Taxonomy" id="445972"/>
    <lineage>
        <taxon>Bacteria</taxon>
        <taxon>Bacillati</taxon>
        <taxon>Bacillota</taxon>
        <taxon>Clostridia</taxon>
        <taxon>Eubacteriales</taxon>
        <taxon>Oscillospiraceae</taxon>
        <taxon>Anaerotruncus</taxon>
    </lineage>
</organism>
<protein>
    <submittedName>
        <fullName evidence="1">Uncharacterized protein</fullName>
    </submittedName>
</protein>
<keyword evidence="2" id="KW-1185">Reference proteome</keyword>
<proteinExistence type="predicted"/>
<sequence length="41" mass="4843">MFCTSSIFSILFLKSTVVFYQICRMNARAFLQNFHFDSTAR</sequence>
<dbReference type="HOGENOM" id="CLU_3264823_0_0_9"/>
<gene>
    <name evidence="1" type="ORF">ANACOL_03694</name>
</gene>